<keyword evidence="3" id="KW-1185">Reference proteome</keyword>
<protein>
    <submittedName>
        <fullName evidence="2">Uncharacterized protein</fullName>
    </submittedName>
</protein>
<evidence type="ECO:0000313" key="3">
    <source>
        <dbReference type="Proteomes" id="UP000314294"/>
    </source>
</evidence>
<evidence type="ECO:0000313" key="2">
    <source>
        <dbReference type="EMBL" id="TNN42517.1"/>
    </source>
</evidence>
<accession>A0A4Z2FMQ1</accession>
<proteinExistence type="predicted"/>
<comment type="caution">
    <text evidence="2">The sequence shown here is derived from an EMBL/GenBank/DDBJ whole genome shotgun (WGS) entry which is preliminary data.</text>
</comment>
<feature type="compositionally biased region" description="Basic and acidic residues" evidence="1">
    <location>
        <begin position="61"/>
        <end position="77"/>
    </location>
</feature>
<gene>
    <name evidence="2" type="ORF">EYF80_047331</name>
</gene>
<feature type="compositionally biased region" description="Low complexity" evidence="1">
    <location>
        <begin position="28"/>
        <end position="41"/>
    </location>
</feature>
<feature type="region of interest" description="Disordered" evidence="1">
    <location>
        <begin position="1"/>
        <end position="77"/>
    </location>
</feature>
<reference evidence="2 3" key="1">
    <citation type="submission" date="2019-03" db="EMBL/GenBank/DDBJ databases">
        <title>First draft genome of Liparis tanakae, snailfish: a comprehensive survey of snailfish specific genes.</title>
        <authorList>
            <person name="Kim W."/>
            <person name="Song I."/>
            <person name="Jeong J.-H."/>
            <person name="Kim D."/>
            <person name="Kim S."/>
            <person name="Ryu S."/>
            <person name="Song J.Y."/>
            <person name="Lee S.K."/>
        </authorList>
    </citation>
    <scope>NUCLEOTIDE SEQUENCE [LARGE SCALE GENOMIC DNA]</scope>
    <source>
        <tissue evidence="2">Muscle</tissue>
    </source>
</reference>
<dbReference type="AlphaFoldDB" id="A0A4Z2FMQ1"/>
<evidence type="ECO:0000256" key="1">
    <source>
        <dbReference type="SAM" id="MobiDB-lite"/>
    </source>
</evidence>
<dbReference type="Proteomes" id="UP000314294">
    <property type="component" value="Unassembled WGS sequence"/>
</dbReference>
<name>A0A4Z2FMQ1_9TELE</name>
<organism evidence="2 3">
    <name type="scientific">Liparis tanakae</name>
    <name type="common">Tanaka's snailfish</name>
    <dbReference type="NCBI Taxonomy" id="230148"/>
    <lineage>
        <taxon>Eukaryota</taxon>
        <taxon>Metazoa</taxon>
        <taxon>Chordata</taxon>
        <taxon>Craniata</taxon>
        <taxon>Vertebrata</taxon>
        <taxon>Euteleostomi</taxon>
        <taxon>Actinopterygii</taxon>
        <taxon>Neopterygii</taxon>
        <taxon>Teleostei</taxon>
        <taxon>Neoteleostei</taxon>
        <taxon>Acanthomorphata</taxon>
        <taxon>Eupercaria</taxon>
        <taxon>Perciformes</taxon>
        <taxon>Cottioidei</taxon>
        <taxon>Cottales</taxon>
        <taxon>Liparidae</taxon>
        <taxon>Liparis</taxon>
    </lineage>
</organism>
<dbReference type="EMBL" id="SRLO01001031">
    <property type="protein sequence ID" value="TNN42517.1"/>
    <property type="molecule type" value="Genomic_DNA"/>
</dbReference>
<sequence>MSRLQTPAPATVRQFSVLAEEAESTGRRQGSPTPGSGTSSRRSQRKASADPRGADVNALRADGRASRGTIRDGVSET</sequence>